<dbReference type="RefSeq" id="WP_253239705.1">
    <property type="nucleotide sequence ID" value="NZ_JAMYJR010000027.1"/>
</dbReference>
<gene>
    <name evidence="2" type="ORF">M1L60_23815</name>
</gene>
<feature type="non-terminal residue" evidence="2">
    <location>
        <position position="1"/>
    </location>
</feature>
<accession>A0ABT1DVE0</accession>
<reference evidence="2 3" key="1">
    <citation type="submission" date="2022-06" db="EMBL/GenBank/DDBJ databases">
        <title>New Species of the Genus Actinoplanes, ActinopZanes ferrugineus.</title>
        <authorList>
            <person name="Ding P."/>
        </authorList>
    </citation>
    <scope>NUCLEOTIDE SEQUENCE [LARGE SCALE GENOMIC DNA]</scope>
    <source>
        <strain evidence="2 3">TRM88003</strain>
    </source>
</reference>
<evidence type="ECO:0000256" key="1">
    <source>
        <dbReference type="SAM" id="MobiDB-lite"/>
    </source>
</evidence>
<feature type="region of interest" description="Disordered" evidence="1">
    <location>
        <begin position="1"/>
        <end position="28"/>
    </location>
</feature>
<comment type="caution">
    <text evidence="2">The sequence shown here is derived from an EMBL/GenBank/DDBJ whole genome shotgun (WGS) entry which is preliminary data.</text>
</comment>
<proteinExistence type="predicted"/>
<organism evidence="2 3">
    <name type="scientific">Paractinoplanes aksuensis</name>
    <dbReference type="NCBI Taxonomy" id="2939490"/>
    <lineage>
        <taxon>Bacteria</taxon>
        <taxon>Bacillati</taxon>
        <taxon>Actinomycetota</taxon>
        <taxon>Actinomycetes</taxon>
        <taxon>Micromonosporales</taxon>
        <taxon>Micromonosporaceae</taxon>
        <taxon>Paractinoplanes</taxon>
    </lineage>
</organism>
<keyword evidence="3" id="KW-1185">Reference proteome</keyword>
<feature type="compositionally biased region" description="Gly residues" evidence="1">
    <location>
        <begin position="1"/>
        <end position="11"/>
    </location>
</feature>
<evidence type="ECO:0000313" key="3">
    <source>
        <dbReference type="Proteomes" id="UP001523369"/>
    </source>
</evidence>
<protein>
    <submittedName>
        <fullName evidence="2">Uncharacterized protein</fullName>
    </submittedName>
</protein>
<dbReference type="Proteomes" id="UP001523369">
    <property type="component" value="Unassembled WGS sequence"/>
</dbReference>
<name>A0ABT1DVE0_9ACTN</name>
<evidence type="ECO:0000313" key="2">
    <source>
        <dbReference type="EMBL" id="MCO8273626.1"/>
    </source>
</evidence>
<sequence>SATRAGGGWGGAPPPPAAAHTPTSAQRCTPVKPTADFYAAGRIASTPIGARCTTISVSGIRDAARPSDRCQTFLVALLSADGRDPTYTEPVRACSPTEHRRTVLATGVPSGTQFRVLYEVDYIDPAPQHVRYTVWR</sequence>
<dbReference type="EMBL" id="JAMYJR010000027">
    <property type="protein sequence ID" value="MCO8273626.1"/>
    <property type="molecule type" value="Genomic_DNA"/>
</dbReference>